<feature type="compositionally biased region" description="Acidic residues" evidence="1">
    <location>
        <begin position="656"/>
        <end position="672"/>
    </location>
</feature>
<accession>A0AAD2K009</accession>
<evidence type="ECO:0000256" key="1">
    <source>
        <dbReference type="SAM" id="MobiDB-lite"/>
    </source>
</evidence>
<keyword evidence="3" id="KW-1185">Reference proteome</keyword>
<dbReference type="Proteomes" id="UP001295794">
    <property type="component" value="Unassembled WGS sequence"/>
</dbReference>
<dbReference type="AlphaFoldDB" id="A0AAD2K009"/>
<comment type="caution">
    <text evidence="2">The sequence shown here is derived from an EMBL/GenBank/DDBJ whole genome shotgun (WGS) entry which is preliminary data.</text>
</comment>
<sequence length="1053" mass="117238">MRVFSTACQKVVPVSNTRRLPCTQCFSLLSNRDFKRALKKTGPSEPGKYIYTPKRFRNQTLGEIYGRHIGLQAIIEQPNAKSTPCIRYAQGVLEGKYQNDVFNGLVEAMVSKTDREERGVGMQNFKYAPAYDEFCNVMRITSPAAYRIFQDHLPARSERNFRLKEAREPRFPMDISERNFELVFRHLEDIKYNGPVGLSCDDTKLFASFRLYWDNEKEAHYLVGGTDGPLRVANPDQVHAVIQDACARKATKIRLWCLTVPMPSITPIVVAALPISGDLKADTLLRHLTQVVDGLLDRGIKLISYACDGTQVERSVQDAFVRQAAEKDLHIIQDPRGQGRDLRIEIAVVKGQHIAMVQDPKHALKTFRNNLFSGARLLCFGSYTAIYEHIRETAFAEGSPLFHRDVVKLDRQDDNAAVRLFSADTLKYLSDHHPDYLGEIVYLFVFGELIDAYQSRSIDHAERTKLVLRGRYFVDSWSAFLDISGYSKNVYFLSREAVDIIRFIVEGYLSLLYIHRDHLNGLYPLLPWFHASEACEHVFGAARHIVKDFTMLDFLYMVPKLRAKMRSAVLRGKSSDPKRKAAGYSHTYFDVTGLDLRALSAFPDNSTISVLASEALEESDSLVFLLGVTPVHLHSPLLPPRTALPSIGSWFAAESGDSDDDDGSVVSDDESTSDAQQLQDLVEEAQVEMARGGHQRSQQSELLNLTSAALALEADAMVQIHTVPDPTDEILDEILAEEQHHIFSILESRSSNSASQLPSLQLPDEPSRPIGKGLASAAQLDFDHLVDLRSRHQTVQASRAVKTRVVTDTSPELEKLSLRRQLVQKLHAALREQQDHAVGTGAERGLRWRNSAPGGRTHKDVHKAGNSENAVATAMSIAHAAAAKRKKVFTNAKVPSLPEVIDARLSMIRPLRFGDYGVIFTPQGLMVGRVFALHAKGGGKFGKHDAVTDSSNISALSKISVQLFEHIHGSHFRAIPAATAVLQTSQFAHLPPIAFLCVISAPQTTPTGLVLAESEVQRFKNLAQGHNRFAAALKNFNKRGKRTAGESEDEEAL</sequence>
<evidence type="ECO:0000313" key="3">
    <source>
        <dbReference type="Proteomes" id="UP001295794"/>
    </source>
</evidence>
<gene>
    <name evidence="2" type="ORF">MYCIT1_LOCUS14786</name>
</gene>
<proteinExistence type="predicted"/>
<reference evidence="2" key="1">
    <citation type="submission" date="2023-11" db="EMBL/GenBank/DDBJ databases">
        <authorList>
            <person name="De Vega J J."/>
            <person name="De Vega J J."/>
        </authorList>
    </citation>
    <scope>NUCLEOTIDE SEQUENCE</scope>
</reference>
<protein>
    <submittedName>
        <fullName evidence="2">Uncharacterized protein</fullName>
    </submittedName>
</protein>
<feature type="region of interest" description="Disordered" evidence="1">
    <location>
        <begin position="652"/>
        <end position="676"/>
    </location>
</feature>
<dbReference type="EMBL" id="CAVNYO010000166">
    <property type="protein sequence ID" value="CAK5270401.1"/>
    <property type="molecule type" value="Genomic_DNA"/>
</dbReference>
<evidence type="ECO:0000313" key="2">
    <source>
        <dbReference type="EMBL" id="CAK5270401.1"/>
    </source>
</evidence>
<name>A0AAD2K009_9AGAR</name>
<organism evidence="2 3">
    <name type="scientific">Mycena citricolor</name>
    <dbReference type="NCBI Taxonomy" id="2018698"/>
    <lineage>
        <taxon>Eukaryota</taxon>
        <taxon>Fungi</taxon>
        <taxon>Dikarya</taxon>
        <taxon>Basidiomycota</taxon>
        <taxon>Agaricomycotina</taxon>
        <taxon>Agaricomycetes</taxon>
        <taxon>Agaricomycetidae</taxon>
        <taxon>Agaricales</taxon>
        <taxon>Marasmiineae</taxon>
        <taxon>Mycenaceae</taxon>
        <taxon>Mycena</taxon>
    </lineage>
</organism>